<accession>A0AAJ1C1Q6</accession>
<organism evidence="2 3">
    <name type="scientific">Ciceribacter sichuanensis</name>
    <dbReference type="NCBI Taxonomy" id="2949647"/>
    <lineage>
        <taxon>Bacteria</taxon>
        <taxon>Pseudomonadati</taxon>
        <taxon>Pseudomonadota</taxon>
        <taxon>Alphaproteobacteria</taxon>
        <taxon>Hyphomicrobiales</taxon>
        <taxon>Rhizobiaceae</taxon>
        <taxon>Ciceribacter</taxon>
    </lineage>
</organism>
<dbReference type="AlphaFoldDB" id="A0AAJ1C1Q6"/>
<dbReference type="GO" id="GO:0043565">
    <property type="term" value="F:sequence-specific DNA binding"/>
    <property type="evidence" value="ECO:0007669"/>
    <property type="project" value="InterPro"/>
</dbReference>
<name>A0AAJ1C1Q6_9HYPH</name>
<evidence type="ECO:0000313" key="2">
    <source>
        <dbReference type="EMBL" id="MCO5959820.1"/>
    </source>
</evidence>
<dbReference type="RefSeq" id="WP_250913790.1">
    <property type="nucleotide sequence ID" value="NZ_JAMXLX010000012.1"/>
</dbReference>
<proteinExistence type="predicted"/>
<dbReference type="Pfam" id="PF02954">
    <property type="entry name" value="HTH_8"/>
    <property type="match status" value="1"/>
</dbReference>
<dbReference type="Gene3D" id="1.10.10.60">
    <property type="entry name" value="Homeodomain-like"/>
    <property type="match status" value="1"/>
</dbReference>
<feature type="domain" description="DNA binding HTH" evidence="1">
    <location>
        <begin position="154"/>
        <end position="188"/>
    </location>
</feature>
<gene>
    <name evidence="2" type="ORF">NBH21_23895</name>
</gene>
<dbReference type="Proteomes" id="UP001155380">
    <property type="component" value="Unassembled WGS sequence"/>
</dbReference>
<dbReference type="EMBL" id="JAMXLX010000012">
    <property type="protein sequence ID" value="MCO5959820.1"/>
    <property type="molecule type" value="Genomic_DNA"/>
</dbReference>
<evidence type="ECO:0000259" key="1">
    <source>
        <dbReference type="Pfam" id="PF02954"/>
    </source>
</evidence>
<comment type="caution">
    <text evidence="2">The sequence shown here is derived from an EMBL/GenBank/DDBJ whole genome shotgun (WGS) entry which is preliminary data.</text>
</comment>
<reference evidence="2" key="1">
    <citation type="submission" date="2022-06" db="EMBL/GenBank/DDBJ databases">
        <authorList>
            <person name="Sun Q."/>
        </authorList>
    </citation>
    <scope>NUCLEOTIDE SEQUENCE</scope>
    <source>
        <strain evidence="2">S101</strain>
    </source>
</reference>
<protein>
    <recommendedName>
        <fullName evidence="1">DNA binding HTH domain-containing protein</fullName>
    </recommendedName>
</protein>
<dbReference type="InterPro" id="IPR009057">
    <property type="entry name" value="Homeodomain-like_sf"/>
</dbReference>
<dbReference type="SUPFAM" id="SSF46689">
    <property type="entry name" value="Homeodomain-like"/>
    <property type="match status" value="1"/>
</dbReference>
<sequence>MERPPRLSNETNELQGLVDDGKRFLAGRVAFGARKALPGQDLSAQLVHLSIIGAEVCLLLGEHAESDRGVVSLCSDNKPHLAICGSSEASLKVELDSETGFYVLHEDGGEVDCVLITSSEERLLDHIVGHLSGSLGDLAPKTVDGAIDALVGRSLEEVEWRLILKTLRHFRGELSSAAFSLGMSIETLQSQVNTQLLRRLSAAKSSEKGQ</sequence>
<evidence type="ECO:0000313" key="3">
    <source>
        <dbReference type="Proteomes" id="UP001155380"/>
    </source>
</evidence>
<dbReference type="InterPro" id="IPR002197">
    <property type="entry name" value="HTH_Fis"/>
</dbReference>